<feature type="compositionally biased region" description="Polar residues" evidence="5">
    <location>
        <begin position="193"/>
        <end position="202"/>
    </location>
</feature>
<dbReference type="GO" id="GO:0016020">
    <property type="term" value="C:membrane"/>
    <property type="evidence" value="ECO:0007669"/>
    <property type="project" value="UniProtKB-SubCell"/>
</dbReference>
<evidence type="ECO:0000313" key="8">
    <source>
        <dbReference type="EMBL" id="KAL3798101.1"/>
    </source>
</evidence>
<dbReference type="PANTHER" id="PTHR47666">
    <property type="entry name" value="PROTEIN VASCULAR ASSOCIATED DEATH 1, CHLOROPLASTIC"/>
    <property type="match status" value="1"/>
</dbReference>
<dbReference type="PANTHER" id="PTHR47666:SF1">
    <property type="entry name" value="PROTEIN VASCULAR ASSOCIATED DEATH 1, CHLOROPLASTIC"/>
    <property type="match status" value="1"/>
</dbReference>
<evidence type="ECO:0000256" key="5">
    <source>
        <dbReference type="SAM" id="MobiDB-lite"/>
    </source>
</evidence>
<dbReference type="Proteomes" id="UP001530400">
    <property type="component" value="Unassembled WGS sequence"/>
</dbReference>
<sequence>MVMNADLSLEVGAEARINDDKDAGKDGASEPVLRSSPTSQDSSRPSAQQLQATEIARSLFGNVGKVLGIFSCSVARQSGRLYVSTEGLFFYSNLFGFEKKICIRFEETVELITYRSTSLFVRTSGGDEHVLKSFQNRDSVYSAISGYCACIPISTGKEQSSISKPDEVGEARDSISANEMDQSEKDPVRLRTASGNSIPTSDGENDQIPANKNVIWEAIKNLSSEWDSSVMNMKLPLATASDFFDLFLSDDAPYSLSTYHRKIMGDKNVVLDQWSRDDDNESAANSDKSFYRTLRFEHKSKVSVAKVTRDQTYRCYGELGACLKNVTNIVGVPSSECFFVEDCWMIEKEDDGIVLNIKFRITFSKSTFLKSIIESRTRSETLEWYGKYTSFIREAIQGASKAVVDENPAMNDIIAAPRSDSSEQITRLMLLVFFVFILAYVHSVRFRVIDLENLLTEMQDRLLEIENHCLMGNG</sequence>
<dbReference type="Gene3D" id="2.30.29.30">
    <property type="entry name" value="Pleckstrin-homology domain (PH domain)/Phosphotyrosine-binding domain (PTB)"/>
    <property type="match status" value="1"/>
</dbReference>
<comment type="subcellular location">
    <subcellularLocation>
        <location evidence="1">Membrane</location>
    </subcellularLocation>
</comment>
<accession>A0ABD3QE57</accession>
<protein>
    <recommendedName>
        <fullName evidence="7">VASt domain-containing protein</fullName>
    </recommendedName>
</protein>
<feature type="region of interest" description="Disordered" evidence="5">
    <location>
        <begin position="157"/>
        <end position="208"/>
    </location>
</feature>
<feature type="compositionally biased region" description="Low complexity" evidence="5">
    <location>
        <begin position="34"/>
        <end position="46"/>
    </location>
</feature>
<evidence type="ECO:0000256" key="2">
    <source>
        <dbReference type="ARBA" id="ARBA00022692"/>
    </source>
</evidence>
<dbReference type="Pfam" id="PF16016">
    <property type="entry name" value="VASt"/>
    <property type="match status" value="1"/>
</dbReference>
<keyword evidence="4 6" id="KW-0472">Membrane</keyword>
<name>A0ABD3QE57_9STRA</name>
<proteinExistence type="predicted"/>
<evidence type="ECO:0000313" key="9">
    <source>
        <dbReference type="Proteomes" id="UP001530400"/>
    </source>
</evidence>
<evidence type="ECO:0000256" key="4">
    <source>
        <dbReference type="ARBA" id="ARBA00023136"/>
    </source>
</evidence>
<organism evidence="8 9">
    <name type="scientific">Cyclotella atomus</name>
    <dbReference type="NCBI Taxonomy" id="382360"/>
    <lineage>
        <taxon>Eukaryota</taxon>
        <taxon>Sar</taxon>
        <taxon>Stramenopiles</taxon>
        <taxon>Ochrophyta</taxon>
        <taxon>Bacillariophyta</taxon>
        <taxon>Coscinodiscophyceae</taxon>
        <taxon>Thalassiosirophycidae</taxon>
        <taxon>Stephanodiscales</taxon>
        <taxon>Stephanodiscaceae</taxon>
        <taxon>Cyclotella</taxon>
    </lineage>
</organism>
<dbReference type="EMBL" id="JALLPJ020000230">
    <property type="protein sequence ID" value="KAL3798101.1"/>
    <property type="molecule type" value="Genomic_DNA"/>
</dbReference>
<evidence type="ECO:0000256" key="3">
    <source>
        <dbReference type="ARBA" id="ARBA00022989"/>
    </source>
</evidence>
<keyword evidence="3 6" id="KW-1133">Transmembrane helix</keyword>
<reference evidence="8 9" key="1">
    <citation type="submission" date="2024-10" db="EMBL/GenBank/DDBJ databases">
        <title>Updated reference genomes for cyclostephanoid diatoms.</title>
        <authorList>
            <person name="Roberts W.R."/>
            <person name="Alverson A.J."/>
        </authorList>
    </citation>
    <scope>NUCLEOTIDE SEQUENCE [LARGE SCALE GENOMIC DNA]</scope>
    <source>
        <strain evidence="8 9">AJA010-31</strain>
    </source>
</reference>
<evidence type="ECO:0000256" key="1">
    <source>
        <dbReference type="ARBA" id="ARBA00004370"/>
    </source>
</evidence>
<feature type="transmembrane region" description="Helical" evidence="6">
    <location>
        <begin position="428"/>
        <end position="448"/>
    </location>
</feature>
<dbReference type="AlphaFoldDB" id="A0ABD3QE57"/>
<feature type="compositionally biased region" description="Basic and acidic residues" evidence="5">
    <location>
        <begin position="164"/>
        <end position="173"/>
    </location>
</feature>
<feature type="compositionally biased region" description="Basic and acidic residues" evidence="5">
    <location>
        <begin position="16"/>
        <end position="28"/>
    </location>
</feature>
<comment type="caution">
    <text evidence="8">The sequence shown here is derived from an EMBL/GenBank/DDBJ whole genome shotgun (WGS) entry which is preliminary data.</text>
</comment>
<gene>
    <name evidence="8" type="ORF">ACHAWO_010845</name>
</gene>
<dbReference type="InterPro" id="IPR011993">
    <property type="entry name" value="PH-like_dom_sf"/>
</dbReference>
<evidence type="ECO:0000259" key="7">
    <source>
        <dbReference type="PROSITE" id="PS51778"/>
    </source>
</evidence>
<keyword evidence="2 6" id="KW-0812">Transmembrane</keyword>
<keyword evidence="9" id="KW-1185">Reference proteome</keyword>
<feature type="region of interest" description="Disordered" evidence="5">
    <location>
        <begin position="16"/>
        <end position="48"/>
    </location>
</feature>
<evidence type="ECO:0000256" key="6">
    <source>
        <dbReference type="SAM" id="Phobius"/>
    </source>
</evidence>
<dbReference type="InterPro" id="IPR031968">
    <property type="entry name" value="VASt"/>
</dbReference>
<dbReference type="PROSITE" id="PS51778">
    <property type="entry name" value="VAST"/>
    <property type="match status" value="1"/>
</dbReference>
<feature type="domain" description="VASt" evidence="7">
    <location>
        <begin position="226"/>
        <end position="400"/>
    </location>
</feature>